<feature type="compositionally biased region" description="Polar residues" evidence="1">
    <location>
        <begin position="1238"/>
        <end position="1253"/>
    </location>
</feature>
<feature type="compositionally biased region" description="Polar residues" evidence="1">
    <location>
        <begin position="709"/>
        <end position="732"/>
    </location>
</feature>
<feature type="compositionally biased region" description="Polar residues" evidence="1">
    <location>
        <begin position="1129"/>
        <end position="1152"/>
    </location>
</feature>
<feature type="compositionally biased region" description="Polar residues" evidence="1">
    <location>
        <begin position="1"/>
        <end position="15"/>
    </location>
</feature>
<feature type="region of interest" description="Disordered" evidence="1">
    <location>
        <begin position="177"/>
        <end position="275"/>
    </location>
</feature>
<feature type="compositionally biased region" description="Low complexity" evidence="1">
    <location>
        <begin position="207"/>
        <end position="245"/>
    </location>
</feature>
<feature type="compositionally biased region" description="Polar residues" evidence="1">
    <location>
        <begin position="601"/>
        <end position="613"/>
    </location>
</feature>
<evidence type="ECO:0000256" key="1">
    <source>
        <dbReference type="SAM" id="MobiDB-lite"/>
    </source>
</evidence>
<feature type="compositionally biased region" description="Low complexity" evidence="1">
    <location>
        <begin position="586"/>
        <end position="596"/>
    </location>
</feature>
<feature type="region of interest" description="Disordered" evidence="1">
    <location>
        <begin position="934"/>
        <end position="1046"/>
    </location>
</feature>
<feature type="region of interest" description="Disordered" evidence="1">
    <location>
        <begin position="1091"/>
        <end position="1266"/>
    </location>
</feature>
<feature type="compositionally biased region" description="Basic and acidic residues" evidence="1">
    <location>
        <begin position="382"/>
        <end position="397"/>
    </location>
</feature>
<organism evidence="2">
    <name type="scientific">Kwoniella bestiolae CBS 10118</name>
    <dbReference type="NCBI Taxonomy" id="1296100"/>
    <lineage>
        <taxon>Eukaryota</taxon>
        <taxon>Fungi</taxon>
        <taxon>Dikarya</taxon>
        <taxon>Basidiomycota</taxon>
        <taxon>Agaricomycotina</taxon>
        <taxon>Tremellomycetes</taxon>
        <taxon>Tremellales</taxon>
        <taxon>Cryptococcaceae</taxon>
        <taxon>Kwoniella</taxon>
    </lineage>
</organism>
<feature type="compositionally biased region" description="Basic and acidic residues" evidence="1">
    <location>
        <begin position="403"/>
        <end position="415"/>
    </location>
</feature>
<name>A0A1B9G6Q8_9TREE</name>
<feature type="compositionally biased region" description="Polar residues" evidence="1">
    <location>
        <begin position="1164"/>
        <end position="1177"/>
    </location>
</feature>
<feature type="compositionally biased region" description="Polar residues" evidence="1">
    <location>
        <begin position="961"/>
        <end position="988"/>
    </location>
</feature>
<feature type="compositionally biased region" description="Polar residues" evidence="1">
    <location>
        <begin position="556"/>
        <end position="565"/>
    </location>
</feature>
<dbReference type="Proteomes" id="UP000092730">
    <property type="component" value="Chromosome 1"/>
</dbReference>
<feature type="compositionally biased region" description="Polar residues" evidence="1">
    <location>
        <begin position="807"/>
        <end position="834"/>
    </location>
</feature>
<dbReference type="EMBL" id="KI894020">
    <property type="protein sequence ID" value="OCF26717.1"/>
    <property type="molecule type" value="Genomic_DNA"/>
</dbReference>
<protein>
    <submittedName>
        <fullName evidence="2">Uncharacterized protein</fullName>
    </submittedName>
</protein>
<feature type="compositionally biased region" description="Polar residues" evidence="1">
    <location>
        <begin position="1207"/>
        <end position="1230"/>
    </location>
</feature>
<proteinExistence type="predicted"/>
<keyword evidence="4" id="KW-1185">Reference proteome</keyword>
<evidence type="ECO:0000313" key="3">
    <source>
        <dbReference type="EMBL" id="WVW79065.1"/>
    </source>
</evidence>
<feature type="compositionally biased region" description="Polar residues" evidence="1">
    <location>
        <begin position="96"/>
        <end position="105"/>
    </location>
</feature>
<feature type="compositionally biased region" description="Basic and acidic residues" evidence="1">
    <location>
        <begin position="538"/>
        <end position="554"/>
    </location>
</feature>
<feature type="compositionally biased region" description="Low complexity" evidence="1">
    <location>
        <begin position="259"/>
        <end position="270"/>
    </location>
</feature>
<feature type="compositionally biased region" description="Pro residues" evidence="1">
    <location>
        <begin position="113"/>
        <end position="122"/>
    </location>
</feature>
<feature type="region of interest" description="Disordered" evidence="1">
    <location>
        <begin position="807"/>
        <end position="843"/>
    </location>
</feature>
<feature type="compositionally biased region" description="Polar residues" evidence="1">
    <location>
        <begin position="147"/>
        <end position="157"/>
    </location>
</feature>
<dbReference type="STRING" id="1296100.A0A1B9G6Q8"/>
<feature type="region of interest" description="Disordered" evidence="1">
    <location>
        <begin position="1"/>
        <end position="165"/>
    </location>
</feature>
<accession>A0A1B9G6Q8</accession>
<feature type="region of interest" description="Disordered" evidence="1">
    <location>
        <begin position="377"/>
        <end position="784"/>
    </location>
</feature>
<evidence type="ECO:0000313" key="2">
    <source>
        <dbReference type="EMBL" id="OCF26717.1"/>
    </source>
</evidence>
<dbReference type="GeneID" id="30208803"/>
<dbReference type="EMBL" id="CP144541">
    <property type="protein sequence ID" value="WVW79065.1"/>
    <property type="molecule type" value="Genomic_DNA"/>
</dbReference>
<evidence type="ECO:0000313" key="4">
    <source>
        <dbReference type="Proteomes" id="UP000092730"/>
    </source>
</evidence>
<feature type="region of interest" description="Disordered" evidence="1">
    <location>
        <begin position="1435"/>
        <end position="1457"/>
    </location>
</feature>
<reference evidence="3" key="2">
    <citation type="submission" date="2013-07" db="EMBL/GenBank/DDBJ databases">
        <authorList>
            <consortium name="The Broad Institute Genome Sequencing Platform"/>
            <person name="Cuomo C."/>
            <person name="Litvintseva A."/>
            <person name="Chen Y."/>
            <person name="Heitman J."/>
            <person name="Sun S."/>
            <person name="Springer D."/>
            <person name="Dromer F."/>
            <person name="Young S.K."/>
            <person name="Zeng Q."/>
            <person name="Gargeya S."/>
            <person name="Fitzgerald M."/>
            <person name="Abouelleil A."/>
            <person name="Alvarado L."/>
            <person name="Berlin A.M."/>
            <person name="Chapman S.B."/>
            <person name="Dewar J."/>
            <person name="Goldberg J."/>
            <person name="Griggs A."/>
            <person name="Gujja S."/>
            <person name="Hansen M."/>
            <person name="Howarth C."/>
            <person name="Imamovic A."/>
            <person name="Larimer J."/>
            <person name="McCowan C."/>
            <person name="Murphy C."/>
            <person name="Pearson M."/>
            <person name="Priest M."/>
            <person name="Roberts A."/>
            <person name="Saif S."/>
            <person name="Shea T."/>
            <person name="Sykes S."/>
            <person name="Wortman J."/>
            <person name="Nusbaum C."/>
            <person name="Birren B."/>
        </authorList>
    </citation>
    <scope>NUCLEOTIDE SEQUENCE</scope>
    <source>
        <strain evidence="3">CBS 10118</strain>
    </source>
</reference>
<reference evidence="2" key="1">
    <citation type="submission" date="2013-07" db="EMBL/GenBank/DDBJ databases">
        <title>The Genome Sequence of Cryptococcus bestiolae CBS10118.</title>
        <authorList>
            <consortium name="The Broad Institute Genome Sequencing Platform"/>
            <person name="Cuomo C."/>
            <person name="Litvintseva A."/>
            <person name="Chen Y."/>
            <person name="Heitman J."/>
            <person name="Sun S."/>
            <person name="Springer D."/>
            <person name="Dromer F."/>
            <person name="Young S.K."/>
            <person name="Zeng Q."/>
            <person name="Gargeya S."/>
            <person name="Fitzgerald M."/>
            <person name="Abouelleil A."/>
            <person name="Alvarado L."/>
            <person name="Berlin A.M."/>
            <person name="Chapman S.B."/>
            <person name="Dewar J."/>
            <person name="Goldberg J."/>
            <person name="Griggs A."/>
            <person name="Gujja S."/>
            <person name="Hansen M."/>
            <person name="Howarth C."/>
            <person name="Imamovic A."/>
            <person name="Larimer J."/>
            <person name="McCowan C."/>
            <person name="Murphy C."/>
            <person name="Pearson M."/>
            <person name="Priest M."/>
            <person name="Roberts A."/>
            <person name="Saif S."/>
            <person name="Shea T."/>
            <person name="Sykes S."/>
            <person name="Wortman J."/>
            <person name="Nusbaum C."/>
            <person name="Birren B."/>
        </authorList>
    </citation>
    <scope>NUCLEOTIDE SEQUENCE [LARGE SCALE GENOMIC DNA]</scope>
    <source>
        <strain evidence="2">CBS 10118</strain>
    </source>
</reference>
<feature type="compositionally biased region" description="Acidic residues" evidence="1">
    <location>
        <begin position="37"/>
        <end position="46"/>
    </location>
</feature>
<feature type="compositionally biased region" description="Basic and acidic residues" evidence="1">
    <location>
        <begin position="616"/>
        <end position="651"/>
    </location>
</feature>
<gene>
    <name evidence="2" type="ORF">I302_04404</name>
    <name evidence="3" type="ORF">I302_101028</name>
</gene>
<dbReference type="OrthoDB" id="2589888at2759"/>
<dbReference type="RefSeq" id="XP_019047787.1">
    <property type="nucleotide sequence ID" value="XM_019191039.1"/>
</dbReference>
<reference evidence="3" key="4">
    <citation type="submission" date="2024-02" db="EMBL/GenBank/DDBJ databases">
        <title>Comparative genomics of Cryptococcus and Kwoniella reveals pathogenesis evolution and contrasting modes of karyotype evolution via chromosome fusion or intercentromeric recombination.</title>
        <authorList>
            <person name="Coelho M.A."/>
            <person name="David-Palma M."/>
            <person name="Shea T."/>
            <person name="Bowers K."/>
            <person name="McGinley-Smith S."/>
            <person name="Mohammad A.W."/>
            <person name="Gnirke A."/>
            <person name="Yurkov A.M."/>
            <person name="Nowrousian M."/>
            <person name="Sun S."/>
            <person name="Cuomo C.A."/>
            <person name="Heitman J."/>
        </authorList>
    </citation>
    <scope>NUCLEOTIDE SEQUENCE</scope>
    <source>
        <strain evidence="3">CBS 10118</strain>
    </source>
</reference>
<reference evidence="2" key="3">
    <citation type="submission" date="2014-01" db="EMBL/GenBank/DDBJ databases">
        <title>Evolution of pathogenesis and genome organization in the Tremellales.</title>
        <authorList>
            <person name="Cuomo C."/>
            <person name="Litvintseva A."/>
            <person name="Heitman J."/>
            <person name="Chen Y."/>
            <person name="Sun S."/>
            <person name="Springer D."/>
            <person name="Dromer F."/>
            <person name="Young S."/>
            <person name="Zeng Q."/>
            <person name="Chapman S."/>
            <person name="Gujja S."/>
            <person name="Saif S."/>
            <person name="Birren B."/>
        </authorList>
    </citation>
    <scope>NUCLEOTIDE SEQUENCE</scope>
    <source>
        <strain evidence="2">CBS 10118</strain>
    </source>
</reference>
<dbReference type="KEGG" id="kbi:30208803"/>
<feature type="compositionally biased region" description="Basic and acidic residues" evidence="1">
    <location>
        <begin position="989"/>
        <end position="1002"/>
    </location>
</feature>
<sequence length="1457" mass="156143">MSESPSNNANEPQDNTKPDAVTLSNGTVLVAIKDEEGAIAEQDEVPIEQQPKGDLTKITSAEIEQPTTVPDGVDSGKDDQGEGGDSTGIPTAEEITISQPDSSEPINADIPPKIEPSLPPTPTIAEPPLSENETHPSHPSPSLRAATPSSRTSTPPLGSTALAKKKFSSVNVNQKFLSKAGSPAPTAGPTKISSLNGRPAASPVPISSSSSRLLSTKLTTVPTSKSSVSPNPPSSASSSPWAKPVVPLPTDPSAPALTPPLTNNTTTPTLHQPAPTRARVLGTTTAPAMGAGLVSAMVPPKPAWKAVGGDTRKPGLGISRDFPTAKEVADGKKAAQIAAQAQAAHNQAILQELNTFTQLDPSAHRWDEEDEDDELLDFGDSTAEHPHIDPTVHDIPHEQPVSKSERFAEDFDRSWPRKPLPSLEGRQAILSSRRPEADNGRVLFNASSNRLETSRQPPPTTIQPTRLMSRPSDLPGRQAPPHIAANRGLDRPLPPHLSEQAGDRMLPPHMSNPHPEPRSTQGISAAPPPSRSAWNLPRDNERHLPPHLTERRELPPQSSAFAQSRSPEKSLSDLPSRRSFGQSTRPPIADIAPPAAEHALTSPTIPVDSQSAEMHTAAEKAKARRLAEEAEREATAERARRKAKELEERFRSTTTKSEVPAAPAQPYASTEVVKEMPQITLAQRPKPTQTDQSAHGHLGLPNRPESGDRQNFGSTGRSAESSWRSRSQVSTQTEEEPHNPHTAIPPSAIHSRSVRPTAESFFEAEPGEVPTVSAAYTTDTTPPKKEAVFDDMLARIQAAMAEARLTNSVPTTFERSPQQSAQSPEAVTIQPRQASHSIPPKPPISHIQEYFDVSYPEPPKSPPPAWRTYTIKLPKPHPSRIPISRGRLIAADSPRTPNPHGWLMSFNPPLDGVNASSLSRADLLLSKPFTNRFQRSQPVVSISPRHLEPYEKKIKKKPSVIESSRPTSDQPHTSPESLLPASTTLKSQSLRDQRTRPEDWRQAEPSTTVEKPIPLPAEDLPKVEPPPRKTKSPVKTSAAAKAEREGRFAFDGVTIGAPEKERMIASDKPGVRFMVSSELEGDSLLDEVNKMSLETLGEDDKAQNGRGAETVKVGGGDAPKTPPLPRPASPNTSTWPSASLSYPTSHSPARSSSQHDHNAIKSVWEQQQTAPKPTSDLNAAAPMYPSLNAPSAADPPAVQQAPGSMKMTFSNSQTFSSPGAGPSVTTTNPFGTLRPSPATHSQYGQFSTASPDNPNHHMIGMNYPSMSNPRAGTNGFQQGVWSPTAFGTSMASPGYGYTVPKTAMSMDQKSPVAMGYSNAKSPESMVYPGYTTTTTGYPQQQQYGVAQAGYGRGGVNQSMYYGYGAPGQQSQGGRPVGVGQQQQQGRFAQANGEYGSPVQQAQQYNMDQGGYYGGLNSHQPQQAMYANNGGAYGHQSHGAVGQNQNARGAMGGARKMW</sequence>
<dbReference type="VEuPathDB" id="FungiDB:I302_04404"/>